<feature type="transmembrane region" description="Helical" evidence="7">
    <location>
        <begin position="75"/>
        <end position="101"/>
    </location>
</feature>
<organism evidence="8 9">
    <name type="scientific">Tatumella morbirosei</name>
    <dbReference type="NCBI Taxonomy" id="642227"/>
    <lineage>
        <taxon>Bacteria</taxon>
        <taxon>Pseudomonadati</taxon>
        <taxon>Pseudomonadota</taxon>
        <taxon>Gammaproteobacteria</taxon>
        <taxon>Enterobacterales</taxon>
        <taxon>Erwiniaceae</taxon>
        <taxon>Tatumella</taxon>
    </lineage>
</organism>
<dbReference type="EMBL" id="JPKR02000003">
    <property type="protein sequence ID" value="KGD73129.1"/>
    <property type="molecule type" value="Genomic_DNA"/>
</dbReference>
<evidence type="ECO:0000313" key="9">
    <source>
        <dbReference type="Proteomes" id="UP000029577"/>
    </source>
</evidence>
<gene>
    <name evidence="8" type="ORF">HA49_13135</name>
</gene>
<feature type="transmembrane region" description="Helical" evidence="7">
    <location>
        <begin position="212"/>
        <end position="237"/>
    </location>
</feature>
<dbReference type="Proteomes" id="UP000029577">
    <property type="component" value="Unassembled WGS sequence"/>
</dbReference>
<keyword evidence="3 7" id="KW-1003">Cell membrane</keyword>
<keyword evidence="9" id="KW-1185">Reference proteome</keyword>
<dbReference type="HAMAP" id="MF_01067">
    <property type="entry name" value="UPF0259"/>
    <property type="match status" value="1"/>
</dbReference>
<keyword evidence="6 7" id="KW-0472">Membrane</keyword>
<proteinExistence type="inferred from homology"/>
<dbReference type="RefSeq" id="WP_038020796.1">
    <property type="nucleotide sequence ID" value="NZ_JPKR02000003.1"/>
</dbReference>
<keyword evidence="5 7" id="KW-1133">Transmembrane helix</keyword>
<sequence>MSLTASSLYRDTANFLRHQLPAITLIALASALVSVILGTVFSPDADQVAALMQGDDNAGSLITVLQNMTPDQQKVLLHTSAVGTLSALIGNTLLLGGMLVLIPSVSAGKKMSALGAIGASVGFLPALLIQTFLVTLIVQIGFMVLMVPGILLTILFALAPVLLSQKRGGIIGTMKLSVPMAWKNIKSLAPAVVCWLAGKVLLMFIFASQTLLPATTAAVIATTLGNLLSAVLVIYLFRLYMLIR</sequence>
<feature type="transmembrane region" description="Helical" evidence="7">
    <location>
        <begin position="184"/>
        <end position="206"/>
    </location>
</feature>
<evidence type="ECO:0000256" key="7">
    <source>
        <dbReference type="HAMAP-Rule" id="MF_01067"/>
    </source>
</evidence>
<evidence type="ECO:0000256" key="2">
    <source>
        <dbReference type="ARBA" id="ARBA00005633"/>
    </source>
</evidence>
<evidence type="ECO:0000256" key="6">
    <source>
        <dbReference type="ARBA" id="ARBA00023136"/>
    </source>
</evidence>
<evidence type="ECO:0000313" key="8">
    <source>
        <dbReference type="EMBL" id="KGD73129.1"/>
    </source>
</evidence>
<protein>
    <recommendedName>
        <fullName evidence="7">UPF0259 membrane protein HA49_13135</fullName>
    </recommendedName>
</protein>
<dbReference type="STRING" id="642227.HA49_13135"/>
<comment type="caution">
    <text evidence="8">The sequence shown here is derived from an EMBL/GenBank/DDBJ whole genome shotgun (WGS) entry which is preliminary data.</text>
</comment>
<dbReference type="eggNOG" id="ENOG502Z96Y">
    <property type="taxonomic scope" value="Bacteria"/>
</dbReference>
<dbReference type="NCBIfam" id="NF002774">
    <property type="entry name" value="PRK02868.1"/>
    <property type="match status" value="1"/>
</dbReference>
<dbReference type="OrthoDB" id="6454524at2"/>
<evidence type="ECO:0000256" key="4">
    <source>
        <dbReference type="ARBA" id="ARBA00022692"/>
    </source>
</evidence>
<name>A0A095T9G3_9GAMM</name>
<feature type="transmembrane region" description="Helical" evidence="7">
    <location>
        <begin position="113"/>
        <end position="134"/>
    </location>
</feature>
<feature type="transmembrane region" description="Helical" evidence="7">
    <location>
        <begin position="140"/>
        <end position="163"/>
    </location>
</feature>
<accession>A0A095T9G3</accession>
<dbReference type="GO" id="GO:0005886">
    <property type="term" value="C:plasma membrane"/>
    <property type="evidence" value="ECO:0007669"/>
    <property type="project" value="UniProtKB-SubCell"/>
</dbReference>
<evidence type="ECO:0000256" key="1">
    <source>
        <dbReference type="ARBA" id="ARBA00004429"/>
    </source>
</evidence>
<dbReference type="InterPro" id="IPR009627">
    <property type="entry name" value="UPF0259"/>
</dbReference>
<keyword evidence="4 7" id="KW-0812">Transmembrane</keyword>
<feature type="transmembrane region" description="Helical" evidence="7">
    <location>
        <begin position="20"/>
        <end position="41"/>
    </location>
</feature>
<comment type="subcellular location">
    <subcellularLocation>
        <location evidence="1">Cell inner membrane</location>
        <topology evidence="1">Multi-pass membrane protein</topology>
    </subcellularLocation>
    <subcellularLocation>
        <location evidence="7">Cell membrane</location>
        <topology evidence="7">Multi-pass membrane protein</topology>
    </subcellularLocation>
</comment>
<evidence type="ECO:0000256" key="5">
    <source>
        <dbReference type="ARBA" id="ARBA00022989"/>
    </source>
</evidence>
<dbReference type="AlphaFoldDB" id="A0A095T9G3"/>
<dbReference type="Pfam" id="PF06790">
    <property type="entry name" value="UPF0259"/>
    <property type="match status" value="1"/>
</dbReference>
<evidence type="ECO:0000256" key="3">
    <source>
        <dbReference type="ARBA" id="ARBA00022475"/>
    </source>
</evidence>
<reference evidence="8" key="1">
    <citation type="submission" date="2014-12" db="EMBL/GenBank/DDBJ databases">
        <title>The draft genome of the Tatumella morbirosei type strain, LMG23360T isolated from pineapple rot.</title>
        <authorList>
            <person name="Smits T.H."/>
            <person name="Palmer M."/>
            <person name="Venter S.N."/>
            <person name="Duffy B."/>
            <person name="Steenkamp E.T."/>
            <person name="Chan W.Y."/>
            <person name="Coutinho T.A."/>
            <person name="Coetzee M.P."/>
            <person name="De Maayer P."/>
        </authorList>
    </citation>
    <scope>NUCLEOTIDE SEQUENCE [LARGE SCALE GENOMIC DNA]</scope>
    <source>
        <strain evidence="8">LMG 23360</strain>
    </source>
</reference>
<comment type="similarity">
    <text evidence="2 7">Belongs to the UPF0259 family.</text>
</comment>